<dbReference type="AlphaFoldDB" id="A0A931LV49"/>
<dbReference type="Proteomes" id="UP000727962">
    <property type="component" value="Unassembled WGS sequence"/>
</dbReference>
<feature type="domain" description="VOC" evidence="1">
    <location>
        <begin position="19"/>
        <end position="135"/>
    </location>
</feature>
<dbReference type="InterPro" id="IPR037523">
    <property type="entry name" value="VOC_core"/>
</dbReference>
<dbReference type="SUPFAM" id="SSF54593">
    <property type="entry name" value="Glyoxalase/Bleomycin resistance protein/Dihydroxybiphenyl dioxygenase"/>
    <property type="match status" value="1"/>
</dbReference>
<reference evidence="2" key="1">
    <citation type="submission" date="2020-07" db="EMBL/GenBank/DDBJ databases">
        <title>Huge and variable diversity of episymbiotic CPR bacteria and DPANN archaea in groundwater ecosystems.</title>
        <authorList>
            <person name="He C.Y."/>
            <person name="Keren R."/>
            <person name="Whittaker M."/>
            <person name="Farag I.F."/>
            <person name="Doudna J."/>
            <person name="Cate J.H.D."/>
            <person name="Banfield J.F."/>
        </authorList>
    </citation>
    <scope>NUCLEOTIDE SEQUENCE</scope>
    <source>
        <strain evidence="2">NC_groundwater_17_Pr7_B-0.1um_64_12</strain>
    </source>
</reference>
<gene>
    <name evidence="2" type="ORF">HYR64_06490</name>
</gene>
<dbReference type="InterPro" id="IPR052164">
    <property type="entry name" value="Anthracycline_SecMetBiosynth"/>
</dbReference>
<dbReference type="CDD" id="cd07247">
    <property type="entry name" value="SgaA_N_like"/>
    <property type="match status" value="1"/>
</dbReference>
<evidence type="ECO:0000313" key="2">
    <source>
        <dbReference type="EMBL" id="MBI1756738.1"/>
    </source>
</evidence>
<proteinExistence type="predicted"/>
<dbReference type="PANTHER" id="PTHR33993">
    <property type="entry name" value="GLYOXALASE-RELATED"/>
    <property type="match status" value="1"/>
</dbReference>
<dbReference type="PROSITE" id="PS51819">
    <property type="entry name" value="VOC"/>
    <property type="match status" value="1"/>
</dbReference>
<sequence>MSDTATATLTDFQTATAKTFPWHELYVGDAEAGRRFYTEALGWGKEDYDMGQMKYPMLSANGSAICGVMATNTPEMKDVPPHWAVYIGVDDVDARLAKCTGLGAKVVVPPMDVPTVGRMALIQDPQGAHFWIFKSAN</sequence>
<dbReference type="Gene3D" id="3.10.180.10">
    <property type="entry name" value="2,3-Dihydroxybiphenyl 1,2-Dioxygenase, domain 1"/>
    <property type="match status" value="1"/>
</dbReference>
<protein>
    <submittedName>
        <fullName evidence="2">VOC family protein</fullName>
    </submittedName>
</protein>
<dbReference type="EMBL" id="JACOSL010000039">
    <property type="protein sequence ID" value="MBI1756738.1"/>
    <property type="molecule type" value="Genomic_DNA"/>
</dbReference>
<accession>A0A931LV49</accession>
<dbReference type="PANTHER" id="PTHR33993:SF14">
    <property type="entry name" value="GB|AAF24581.1"/>
    <property type="match status" value="1"/>
</dbReference>
<dbReference type="InterPro" id="IPR004360">
    <property type="entry name" value="Glyas_Fos-R_dOase_dom"/>
</dbReference>
<organism evidence="2 3">
    <name type="scientific">Fimbriimonas ginsengisoli</name>
    <dbReference type="NCBI Taxonomy" id="1005039"/>
    <lineage>
        <taxon>Bacteria</taxon>
        <taxon>Bacillati</taxon>
        <taxon>Armatimonadota</taxon>
        <taxon>Fimbriimonadia</taxon>
        <taxon>Fimbriimonadales</taxon>
        <taxon>Fimbriimonadaceae</taxon>
        <taxon>Fimbriimonas</taxon>
    </lineage>
</organism>
<comment type="caution">
    <text evidence="2">The sequence shown here is derived from an EMBL/GenBank/DDBJ whole genome shotgun (WGS) entry which is preliminary data.</text>
</comment>
<dbReference type="InterPro" id="IPR029068">
    <property type="entry name" value="Glyas_Bleomycin-R_OHBP_Dase"/>
</dbReference>
<dbReference type="Pfam" id="PF00903">
    <property type="entry name" value="Glyoxalase"/>
    <property type="match status" value="1"/>
</dbReference>
<evidence type="ECO:0000259" key="1">
    <source>
        <dbReference type="PROSITE" id="PS51819"/>
    </source>
</evidence>
<evidence type="ECO:0000313" key="3">
    <source>
        <dbReference type="Proteomes" id="UP000727962"/>
    </source>
</evidence>
<name>A0A931LV49_FIMGI</name>